<keyword evidence="6 7" id="KW-0472">Membrane</keyword>
<keyword evidence="5 7" id="KW-1133">Transmembrane helix</keyword>
<comment type="subcellular location">
    <subcellularLocation>
        <location evidence="1">Membrane</location>
        <topology evidence="1">Multi-pass membrane protein</topology>
    </subcellularLocation>
</comment>
<dbReference type="Proteomes" id="UP000245288">
    <property type="component" value="Unassembled WGS sequence"/>
</dbReference>
<dbReference type="PANTHER" id="PTHR36838:SF3">
    <property type="entry name" value="TRANSPORTER AUXIN EFFLUX CARRIER EC FAMILY"/>
    <property type="match status" value="1"/>
</dbReference>
<feature type="transmembrane region" description="Helical" evidence="7">
    <location>
        <begin position="60"/>
        <end position="86"/>
    </location>
</feature>
<evidence type="ECO:0000313" key="9">
    <source>
        <dbReference type="Proteomes" id="UP000245288"/>
    </source>
</evidence>
<dbReference type="EMBL" id="JRFU01000158">
    <property type="protein sequence ID" value="PWE85724.1"/>
    <property type="molecule type" value="Genomic_DNA"/>
</dbReference>
<sequence>MSVVATSVFLLFALIVLGFILGKRNIIHKESIPDFSTLVLKVTMPVTVFCSIIDQDRSQLFAYGIQTFVTIILLHVCAFLIGLLLVKVMKVADLDQGVWIY</sequence>
<dbReference type="RefSeq" id="WP_181369386.1">
    <property type="nucleotide sequence ID" value="NZ_JRFU01000158.1"/>
</dbReference>
<proteinExistence type="predicted"/>
<accession>A0A2V1JPS9</accession>
<evidence type="ECO:0000256" key="2">
    <source>
        <dbReference type="ARBA" id="ARBA00022448"/>
    </source>
</evidence>
<dbReference type="GO" id="GO:0016020">
    <property type="term" value="C:membrane"/>
    <property type="evidence" value="ECO:0007669"/>
    <property type="project" value="UniProtKB-SubCell"/>
</dbReference>
<evidence type="ECO:0000256" key="4">
    <source>
        <dbReference type="ARBA" id="ARBA00022692"/>
    </source>
</evidence>
<dbReference type="AlphaFoldDB" id="A0A2V1JPS9"/>
<evidence type="ECO:0000256" key="5">
    <source>
        <dbReference type="ARBA" id="ARBA00022989"/>
    </source>
</evidence>
<keyword evidence="4 7" id="KW-0812">Transmembrane</keyword>
<name>A0A2V1JPS9_EUBRA</name>
<feature type="transmembrane region" description="Helical" evidence="7">
    <location>
        <begin position="34"/>
        <end position="53"/>
    </location>
</feature>
<dbReference type="GO" id="GO:0055085">
    <property type="term" value="P:transmembrane transport"/>
    <property type="evidence" value="ECO:0007669"/>
    <property type="project" value="InterPro"/>
</dbReference>
<evidence type="ECO:0000256" key="6">
    <source>
        <dbReference type="ARBA" id="ARBA00023136"/>
    </source>
</evidence>
<feature type="non-terminal residue" evidence="8">
    <location>
        <position position="101"/>
    </location>
</feature>
<dbReference type="PANTHER" id="PTHR36838">
    <property type="entry name" value="AUXIN EFFLUX CARRIER FAMILY PROTEIN"/>
    <property type="match status" value="1"/>
</dbReference>
<protein>
    <recommendedName>
        <fullName evidence="10">Auxin efflux carrier</fullName>
    </recommendedName>
</protein>
<evidence type="ECO:0000256" key="7">
    <source>
        <dbReference type="SAM" id="Phobius"/>
    </source>
</evidence>
<evidence type="ECO:0008006" key="10">
    <source>
        <dbReference type="Google" id="ProtNLM"/>
    </source>
</evidence>
<keyword evidence="3" id="KW-1003">Cell membrane</keyword>
<dbReference type="Pfam" id="PF03547">
    <property type="entry name" value="Mem_trans"/>
    <property type="match status" value="1"/>
</dbReference>
<keyword evidence="2" id="KW-0813">Transport</keyword>
<reference evidence="8 9" key="1">
    <citation type="submission" date="2014-09" db="EMBL/GenBank/DDBJ databases">
        <title>Butyrate-producing bacteria isolated from human gut.</title>
        <authorList>
            <person name="Zhang Q."/>
            <person name="Zhao L."/>
        </authorList>
    </citation>
    <scope>NUCLEOTIDE SEQUENCE [LARGE SCALE GENOMIC DNA]</scope>
    <source>
        <strain evidence="8 9">21</strain>
    </source>
</reference>
<keyword evidence="9" id="KW-1185">Reference proteome</keyword>
<evidence type="ECO:0000256" key="1">
    <source>
        <dbReference type="ARBA" id="ARBA00004141"/>
    </source>
</evidence>
<evidence type="ECO:0000313" key="8">
    <source>
        <dbReference type="EMBL" id="PWE85724.1"/>
    </source>
</evidence>
<dbReference type="InterPro" id="IPR004776">
    <property type="entry name" value="Mem_transp_PIN-like"/>
</dbReference>
<gene>
    <name evidence="8" type="ORF">LG34_14235</name>
</gene>
<organism evidence="8 9">
    <name type="scientific">Eubacterium ramulus</name>
    <dbReference type="NCBI Taxonomy" id="39490"/>
    <lineage>
        <taxon>Bacteria</taxon>
        <taxon>Bacillati</taxon>
        <taxon>Bacillota</taxon>
        <taxon>Clostridia</taxon>
        <taxon>Eubacteriales</taxon>
        <taxon>Eubacteriaceae</taxon>
        <taxon>Eubacterium</taxon>
    </lineage>
</organism>
<comment type="caution">
    <text evidence="8">The sequence shown here is derived from an EMBL/GenBank/DDBJ whole genome shotgun (WGS) entry which is preliminary data.</text>
</comment>
<evidence type="ECO:0000256" key="3">
    <source>
        <dbReference type="ARBA" id="ARBA00022475"/>
    </source>
</evidence>